<dbReference type="InterPro" id="IPR036097">
    <property type="entry name" value="HisK_dim/P_sf"/>
</dbReference>
<proteinExistence type="predicted"/>
<evidence type="ECO:0000256" key="2">
    <source>
        <dbReference type="ARBA" id="ARBA00004141"/>
    </source>
</evidence>
<feature type="domain" description="Signal transduction histidine kinase dimerisation/phosphoacceptor" evidence="13">
    <location>
        <begin position="43"/>
        <end position="103"/>
    </location>
</feature>
<evidence type="ECO:0000256" key="6">
    <source>
        <dbReference type="ARBA" id="ARBA00022692"/>
    </source>
</evidence>
<evidence type="ECO:0000256" key="10">
    <source>
        <dbReference type="ARBA" id="ARBA00022989"/>
    </source>
</evidence>
<keyword evidence="9" id="KW-0067">ATP-binding</keyword>
<dbReference type="Pfam" id="PF00512">
    <property type="entry name" value="HisKA"/>
    <property type="match status" value="1"/>
</dbReference>
<keyword evidence="10" id="KW-1133">Transmembrane helix</keyword>
<keyword evidence="11" id="KW-0902">Two-component regulatory system</keyword>
<dbReference type="PANTHER" id="PTHR45436:SF4">
    <property type="entry name" value="SENSOR PROTEIN PHOQ"/>
    <property type="match status" value="1"/>
</dbReference>
<dbReference type="PANTHER" id="PTHR45436">
    <property type="entry name" value="SENSOR HISTIDINE KINASE YKOH"/>
    <property type="match status" value="1"/>
</dbReference>
<keyword evidence="8" id="KW-0418">Kinase</keyword>
<dbReference type="AlphaFoldDB" id="A0A2X3F092"/>
<evidence type="ECO:0000313" key="15">
    <source>
        <dbReference type="Proteomes" id="UP000251088"/>
    </source>
</evidence>
<evidence type="ECO:0000256" key="4">
    <source>
        <dbReference type="ARBA" id="ARBA00022553"/>
    </source>
</evidence>
<reference evidence="14 15" key="1">
    <citation type="submission" date="2018-06" db="EMBL/GenBank/DDBJ databases">
        <authorList>
            <consortium name="Pathogen Informatics"/>
            <person name="Doyle S."/>
        </authorList>
    </citation>
    <scope>NUCLEOTIDE SEQUENCE [LARGE SCALE GENOMIC DNA]</scope>
    <source>
        <strain evidence="14 15">NCTC9128</strain>
    </source>
</reference>
<evidence type="ECO:0000256" key="12">
    <source>
        <dbReference type="ARBA" id="ARBA00023136"/>
    </source>
</evidence>
<protein>
    <recommendedName>
        <fullName evidence="3">histidine kinase</fullName>
        <ecNumber evidence="3">2.7.13.3</ecNumber>
    </recommendedName>
</protein>
<keyword evidence="7" id="KW-0547">Nucleotide-binding</keyword>
<sequence length="158" mass="18260">MRELEEHHREKLNPNTTRELTRLVSNLNRLVRSERERYDKYRTTLTDLTHSLKTPLAVMQSTLRSLRGEKISVDEAEPVMLEQISRISQQIGYYLHRASMRSGGTLLSRELHPIAPLLDSLTSRSQQGLSAQRGQYLARHLAGDHFCRRAERFYGSDG</sequence>
<evidence type="ECO:0000256" key="5">
    <source>
        <dbReference type="ARBA" id="ARBA00022679"/>
    </source>
</evidence>
<evidence type="ECO:0000259" key="13">
    <source>
        <dbReference type="Pfam" id="PF00512"/>
    </source>
</evidence>
<evidence type="ECO:0000313" key="14">
    <source>
        <dbReference type="EMBL" id="SQC42163.1"/>
    </source>
</evidence>
<accession>A0A2X3F092</accession>
<dbReference type="InterPro" id="IPR003661">
    <property type="entry name" value="HisK_dim/P_dom"/>
</dbReference>
<evidence type="ECO:0000256" key="1">
    <source>
        <dbReference type="ARBA" id="ARBA00000085"/>
    </source>
</evidence>
<dbReference type="Proteomes" id="UP000251088">
    <property type="component" value="Unassembled WGS sequence"/>
</dbReference>
<evidence type="ECO:0000256" key="3">
    <source>
        <dbReference type="ARBA" id="ARBA00012438"/>
    </source>
</evidence>
<keyword evidence="12" id="KW-0472">Membrane</keyword>
<keyword evidence="4" id="KW-0597">Phosphoprotein</keyword>
<keyword evidence="6" id="KW-0812">Transmembrane</keyword>
<dbReference type="FunFam" id="1.10.287.130:FF:000013">
    <property type="entry name" value="Sensor histidine kinase PhoQ"/>
    <property type="match status" value="1"/>
</dbReference>
<evidence type="ECO:0000256" key="8">
    <source>
        <dbReference type="ARBA" id="ARBA00022777"/>
    </source>
</evidence>
<dbReference type="GO" id="GO:0005886">
    <property type="term" value="C:plasma membrane"/>
    <property type="evidence" value="ECO:0007669"/>
    <property type="project" value="TreeGrafter"/>
</dbReference>
<dbReference type="EC" id="2.7.13.3" evidence="3"/>
<comment type="subcellular location">
    <subcellularLocation>
        <location evidence="2">Membrane</location>
        <topology evidence="2">Multi-pass membrane protein</topology>
    </subcellularLocation>
</comment>
<dbReference type="GO" id="GO:0000155">
    <property type="term" value="F:phosphorelay sensor kinase activity"/>
    <property type="evidence" value="ECO:0007669"/>
    <property type="project" value="InterPro"/>
</dbReference>
<dbReference type="Gene3D" id="1.10.287.130">
    <property type="match status" value="1"/>
</dbReference>
<name>A0A2X3F092_KLEPN</name>
<gene>
    <name evidence="14" type="primary">phoQ_2</name>
    <name evidence="14" type="ORF">NCTC9128_07593</name>
</gene>
<comment type="catalytic activity">
    <reaction evidence="1">
        <text>ATP + protein L-histidine = ADP + protein N-phospho-L-histidine.</text>
        <dbReference type="EC" id="2.7.13.3"/>
    </reaction>
</comment>
<evidence type="ECO:0000256" key="7">
    <source>
        <dbReference type="ARBA" id="ARBA00022741"/>
    </source>
</evidence>
<dbReference type="InterPro" id="IPR050428">
    <property type="entry name" value="TCS_sensor_his_kinase"/>
</dbReference>
<dbReference type="GO" id="GO:0005524">
    <property type="term" value="F:ATP binding"/>
    <property type="evidence" value="ECO:0007669"/>
    <property type="project" value="UniProtKB-KW"/>
</dbReference>
<evidence type="ECO:0000256" key="11">
    <source>
        <dbReference type="ARBA" id="ARBA00023012"/>
    </source>
</evidence>
<organism evidence="14 15">
    <name type="scientific">Klebsiella pneumoniae</name>
    <dbReference type="NCBI Taxonomy" id="573"/>
    <lineage>
        <taxon>Bacteria</taxon>
        <taxon>Pseudomonadati</taxon>
        <taxon>Pseudomonadota</taxon>
        <taxon>Gammaproteobacteria</taxon>
        <taxon>Enterobacterales</taxon>
        <taxon>Enterobacteriaceae</taxon>
        <taxon>Klebsiella/Raoultella group</taxon>
        <taxon>Klebsiella</taxon>
        <taxon>Klebsiella pneumoniae complex</taxon>
    </lineage>
</organism>
<dbReference type="EMBL" id="UAWN01000017">
    <property type="protein sequence ID" value="SQC42163.1"/>
    <property type="molecule type" value="Genomic_DNA"/>
</dbReference>
<evidence type="ECO:0000256" key="9">
    <source>
        <dbReference type="ARBA" id="ARBA00022840"/>
    </source>
</evidence>
<dbReference type="SUPFAM" id="SSF47384">
    <property type="entry name" value="Homodimeric domain of signal transducing histidine kinase"/>
    <property type="match status" value="1"/>
</dbReference>
<keyword evidence="5 14" id="KW-0808">Transferase</keyword>